<organism evidence="3 4">
    <name type="scientific">Cellulomonas fulva</name>
    <dbReference type="NCBI Taxonomy" id="2835530"/>
    <lineage>
        <taxon>Bacteria</taxon>
        <taxon>Bacillati</taxon>
        <taxon>Actinomycetota</taxon>
        <taxon>Actinomycetes</taxon>
        <taxon>Micrococcales</taxon>
        <taxon>Cellulomonadaceae</taxon>
        <taxon>Cellulomonas</taxon>
    </lineage>
</organism>
<name>A0ABS5TXK0_9CELL</name>
<feature type="region of interest" description="Disordered" evidence="1">
    <location>
        <begin position="1"/>
        <end position="22"/>
    </location>
</feature>
<sequence length="340" mass="36454">MTPPLPGTPPGPSPRGSAGLPSARARLSAVRSRLALPLVRRATGLLEGQHRSVYRGHGQDFDDLRVYQPGDDVGDIDWRASARTGSPVVKRYVATSNVAVVLVVDTGRHMSATAARGEDKAEVAQYVVAIVAQVAQQRGDRVALVAGDAGRVEHLPARAGRTHLEVVLRRLERTFDPAAPPGDLPRLLDRAMRQTVQRSLVVVVTDEARPDEAARAALARLRTRHAVLVVQVADADAFAWDVAAGPPGRLVGSSSARERGRPTRVRRGTVVDAESGAVLPGLLRGRRRAVEAAHRARVARHDRTTALLASLGIPSVVVEGTHDALDEFVALLERQRRGGR</sequence>
<feature type="compositionally biased region" description="Pro residues" evidence="1">
    <location>
        <begin position="1"/>
        <end position="13"/>
    </location>
</feature>
<accession>A0ABS5TXK0</accession>
<evidence type="ECO:0000259" key="2">
    <source>
        <dbReference type="Pfam" id="PF01882"/>
    </source>
</evidence>
<dbReference type="SUPFAM" id="SSF53300">
    <property type="entry name" value="vWA-like"/>
    <property type="match status" value="1"/>
</dbReference>
<dbReference type="InterPro" id="IPR036465">
    <property type="entry name" value="vWFA_dom_sf"/>
</dbReference>
<reference evidence="3 4" key="1">
    <citation type="submission" date="2021-05" db="EMBL/GenBank/DDBJ databases">
        <title>Description of Cellulomonas sp. DKR-3 sp. nov.</title>
        <authorList>
            <person name="Dahal R.H."/>
            <person name="Chaudhary D.K."/>
        </authorList>
    </citation>
    <scope>NUCLEOTIDE SEQUENCE [LARGE SCALE GENOMIC DNA]</scope>
    <source>
        <strain evidence="3 4">DKR-3</strain>
    </source>
</reference>
<keyword evidence="4" id="KW-1185">Reference proteome</keyword>
<protein>
    <submittedName>
        <fullName evidence="3">DUF58 domain-containing protein</fullName>
    </submittedName>
</protein>
<dbReference type="EMBL" id="JAHBOH010000001">
    <property type="protein sequence ID" value="MBT0993822.1"/>
    <property type="molecule type" value="Genomic_DNA"/>
</dbReference>
<dbReference type="Gene3D" id="3.40.50.410">
    <property type="entry name" value="von Willebrand factor, type A domain"/>
    <property type="match status" value="1"/>
</dbReference>
<evidence type="ECO:0000313" key="4">
    <source>
        <dbReference type="Proteomes" id="UP000722125"/>
    </source>
</evidence>
<feature type="domain" description="DUF58" evidence="2">
    <location>
        <begin position="64"/>
        <end position="235"/>
    </location>
</feature>
<evidence type="ECO:0000256" key="1">
    <source>
        <dbReference type="SAM" id="MobiDB-lite"/>
    </source>
</evidence>
<dbReference type="Pfam" id="PF01882">
    <property type="entry name" value="DUF58"/>
    <property type="match status" value="1"/>
</dbReference>
<dbReference type="PANTHER" id="PTHR33608:SF6">
    <property type="entry name" value="BLL2464 PROTEIN"/>
    <property type="match status" value="1"/>
</dbReference>
<comment type="caution">
    <text evidence="3">The sequence shown here is derived from an EMBL/GenBank/DDBJ whole genome shotgun (WGS) entry which is preliminary data.</text>
</comment>
<dbReference type="RefSeq" id="WP_214348020.1">
    <property type="nucleotide sequence ID" value="NZ_JAHBOH010000001.1"/>
</dbReference>
<proteinExistence type="predicted"/>
<gene>
    <name evidence="3" type="ORF">KIN34_05920</name>
</gene>
<dbReference type="InterPro" id="IPR002881">
    <property type="entry name" value="DUF58"/>
</dbReference>
<dbReference type="PANTHER" id="PTHR33608">
    <property type="entry name" value="BLL2464 PROTEIN"/>
    <property type="match status" value="1"/>
</dbReference>
<evidence type="ECO:0000313" key="3">
    <source>
        <dbReference type="EMBL" id="MBT0993822.1"/>
    </source>
</evidence>
<dbReference type="Proteomes" id="UP000722125">
    <property type="component" value="Unassembled WGS sequence"/>
</dbReference>